<dbReference type="GO" id="GO:0005762">
    <property type="term" value="C:mitochondrial large ribosomal subunit"/>
    <property type="evidence" value="ECO:0007669"/>
    <property type="project" value="InterPro"/>
</dbReference>
<dbReference type="Gene3D" id="1.20.5.190">
    <property type="match status" value="1"/>
</dbReference>
<dbReference type="EMBL" id="JAATIQ010000169">
    <property type="protein sequence ID" value="KAF4374381.1"/>
    <property type="molecule type" value="Genomic_DNA"/>
</dbReference>
<dbReference type="InterPro" id="IPR039145">
    <property type="entry name" value="Ribosomal_mL40_metazoa/plant"/>
</dbReference>
<evidence type="ECO:0000313" key="4">
    <source>
        <dbReference type="EMBL" id="KAF4358527.1"/>
    </source>
</evidence>
<dbReference type="Pfam" id="PF13178">
    <property type="entry name" value="DUF4005"/>
    <property type="match status" value="1"/>
</dbReference>
<feature type="compositionally biased region" description="Polar residues" evidence="2">
    <location>
        <begin position="530"/>
        <end position="539"/>
    </location>
</feature>
<protein>
    <recommendedName>
        <fullName evidence="3">DUF4005 domain-containing protein</fullName>
    </recommendedName>
</protein>
<comment type="caution">
    <text evidence="5">The sequence shown here is derived from an EMBL/GenBank/DDBJ whole genome shotgun (WGS) entry which is preliminary data.</text>
</comment>
<feature type="domain" description="DUF4005" evidence="3">
    <location>
        <begin position="492"/>
        <end position="580"/>
    </location>
</feature>
<dbReference type="Pfam" id="PF00612">
    <property type="entry name" value="IQ"/>
    <property type="match status" value="2"/>
</dbReference>
<accession>A0A7J6FUE4</accession>
<feature type="compositionally biased region" description="Basic residues" evidence="2">
    <location>
        <begin position="547"/>
        <end position="556"/>
    </location>
</feature>
<sequence length="637" mass="72623">MIRILKSKPLASYFETSSHQLLQRCSVSRTAKGKGKLKDGQQLKRSKVTTKKGAGDAPPTGRKGSEKDRLEKFYDQCLNAPTPVRHLTPKQREREAEREKLGLISKDRQREIELLKKDKGKMSVSKTPTIIGTPGLDLISLGLVDENELPKYELTVEDGRRLAKEYSRVMMRRHRARQAAESTLLRMKKEAIEALPEHLKAAAMVPDLTPFPANRFMATLTPPIEGYIEKVKEAAKRSNRAVNLQPQSGTLKFEANMGKASKWIRNFLIGKKDEKKKNDYSSHSTEYQLANIGSKPGTPKVKRRWSFGKSAGKGVSHKFSRSLDSIEAIKLPVHVPAEESGAQQNHAKALVVIQEHIENDSATKIQAAFRSYLAKKALHALRGLVKLQALVRGHIVRKRTASTLMRMHALMSIQVRARVQRVQMAEEAELVVRSKLHNDISEDYRVRQTRLVSKSSSDYLNHAQIEALNSGRLSISKRHQYEECSFSTAENSPRNYSAMSQRSPVIASSPRQLPNFSELMSYGYPNYMTNTKSSRAKVRSQSEPRQRPKFSTKQKNKQTETEMADGMYDREDYQLMKRSSSQCKFDSEENNPDSWFIKLYRTKKSSKSKFDSINTKKSHSNNYYDRFAEYEPNYNLF</sequence>
<evidence type="ECO:0000259" key="3">
    <source>
        <dbReference type="Pfam" id="PF13178"/>
    </source>
</evidence>
<dbReference type="InterPro" id="IPR025064">
    <property type="entry name" value="DUF4005"/>
</dbReference>
<dbReference type="SMART" id="SM00015">
    <property type="entry name" value="IQ"/>
    <property type="match status" value="2"/>
</dbReference>
<dbReference type="PANTHER" id="PTHR13359">
    <property type="entry name" value="39S RIBOSOMAL PROTEIN L40, MITOCHONDRIAL"/>
    <property type="match status" value="1"/>
</dbReference>
<dbReference type="GO" id="GO:0005516">
    <property type="term" value="F:calmodulin binding"/>
    <property type="evidence" value="ECO:0007669"/>
    <property type="project" value="UniProtKB-KW"/>
</dbReference>
<proteinExistence type="predicted"/>
<keyword evidence="6" id="KW-1185">Reference proteome</keyword>
<evidence type="ECO:0000256" key="2">
    <source>
        <dbReference type="SAM" id="MobiDB-lite"/>
    </source>
</evidence>
<dbReference type="Proteomes" id="UP000583929">
    <property type="component" value="Unassembled WGS sequence"/>
</dbReference>
<dbReference type="PANTHER" id="PTHR13359:SF2">
    <property type="entry name" value="LARGE RIBOSOMAL SUBUNIT PROTEIN ML40"/>
    <property type="match status" value="1"/>
</dbReference>
<gene>
    <name evidence="5" type="ORF">G4B88_026268</name>
    <name evidence="4" type="ORF">G4B88_028376</name>
</gene>
<feature type="region of interest" description="Disordered" evidence="2">
    <location>
        <begin position="30"/>
        <end position="68"/>
    </location>
</feature>
<evidence type="ECO:0000256" key="1">
    <source>
        <dbReference type="ARBA" id="ARBA00022860"/>
    </source>
</evidence>
<dbReference type="InterPro" id="IPR000048">
    <property type="entry name" value="IQ_motif_EF-hand-BS"/>
</dbReference>
<dbReference type="CDD" id="cd23767">
    <property type="entry name" value="IQCD"/>
    <property type="match status" value="1"/>
</dbReference>
<name>A0A7J6FUE4_CANSA</name>
<feature type="region of interest" description="Disordered" evidence="2">
    <location>
        <begin position="530"/>
        <end position="561"/>
    </location>
</feature>
<dbReference type="AlphaFoldDB" id="A0A7J6FUE4"/>
<evidence type="ECO:0000313" key="6">
    <source>
        <dbReference type="Proteomes" id="UP000583929"/>
    </source>
</evidence>
<reference evidence="5 6" key="1">
    <citation type="journal article" date="2020" name="bioRxiv">
        <title>Sequence and annotation of 42 cannabis genomes reveals extensive copy number variation in cannabinoid synthesis and pathogen resistance genes.</title>
        <authorList>
            <person name="Mckernan K.J."/>
            <person name="Helbert Y."/>
            <person name="Kane L.T."/>
            <person name="Ebling H."/>
            <person name="Zhang L."/>
            <person name="Liu B."/>
            <person name="Eaton Z."/>
            <person name="Mclaughlin S."/>
            <person name="Kingan S."/>
            <person name="Baybayan P."/>
            <person name="Concepcion G."/>
            <person name="Jordan M."/>
            <person name="Riva A."/>
            <person name="Barbazuk W."/>
            <person name="Harkins T."/>
        </authorList>
    </citation>
    <scope>NUCLEOTIDE SEQUENCE [LARGE SCALE GENOMIC DNA]</scope>
    <source>
        <strain evidence="6">cv. Jamaican Lion 4</strain>
        <strain evidence="5">Father</strain>
        <tissue evidence="5">Leaf</tissue>
    </source>
</reference>
<evidence type="ECO:0000313" key="5">
    <source>
        <dbReference type="EMBL" id="KAF4374381.1"/>
    </source>
</evidence>
<dbReference type="EMBL" id="JAATIQ010000382">
    <property type="protein sequence ID" value="KAF4358527.1"/>
    <property type="molecule type" value="Genomic_DNA"/>
</dbReference>
<organism evidence="5 6">
    <name type="scientific">Cannabis sativa</name>
    <name type="common">Hemp</name>
    <name type="synonym">Marijuana</name>
    <dbReference type="NCBI Taxonomy" id="3483"/>
    <lineage>
        <taxon>Eukaryota</taxon>
        <taxon>Viridiplantae</taxon>
        <taxon>Streptophyta</taxon>
        <taxon>Embryophyta</taxon>
        <taxon>Tracheophyta</taxon>
        <taxon>Spermatophyta</taxon>
        <taxon>Magnoliopsida</taxon>
        <taxon>eudicotyledons</taxon>
        <taxon>Gunneridae</taxon>
        <taxon>Pentapetalae</taxon>
        <taxon>rosids</taxon>
        <taxon>fabids</taxon>
        <taxon>Rosales</taxon>
        <taxon>Cannabaceae</taxon>
        <taxon>Cannabis</taxon>
    </lineage>
</organism>
<keyword evidence="1" id="KW-0112">Calmodulin-binding</keyword>
<dbReference type="PROSITE" id="PS50096">
    <property type="entry name" value="IQ"/>
    <property type="match status" value="2"/>
</dbReference>